<evidence type="ECO:0000259" key="1">
    <source>
        <dbReference type="Pfam" id="PF05161"/>
    </source>
</evidence>
<accession>A0AAX4NFI0</accession>
<dbReference type="Gene3D" id="3.40.1480.10">
    <property type="entry name" value="MOFRL domain"/>
    <property type="match status" value="1"/>
</dbReference>
<dbReference type="GO" id="GO:0008887">
    <property type="term" value="F:glycerate kinase activity"/>
    <property type="evidence" value="ECO:0007669"/>
    <property type="project" value="InterPro"/>
</dbReference>
<dbReference type="KEGG" id="omr:OXIME_000820"/>
<feature type="domain" description="MOFRL" evidence="1">
    <location>
        <begin position="319"/>
        <end position="421"/>
    </location>
</feature>
<evidence type="ECO:0000313" key="3">
    <source>
        <dbReference type="EMBL" id="WYY00256.1"/>
    </source>
</evidence>
<dbReference type="EMBL" id="CP133772">
    <property type="protein sequence ID" value="WYY00256.1"/>
    <property type="molecule type" value="Genomic_DNA"/>
</dbReference>
<dbReference type="GeneID" id="95967553"/>
<evidence type="ECO:0000259" key="2">
    <source>
        <dbReference type="Pfam" id="PF13660"/>
    </source>
</evidence>
<dbReference type="InterPro" id="IPR037035">
    <property type="entry name" value="GK-like_C_sf"/>
</dbReference>
<dbReference type="PANTHER" id="PTHR12227:SF0">
    <property type="entry name" value="GLYCERATE KINASE"/>
    <property type="match status" value="1"/>
</dbReference>
<reference evidence="3 4" key="1">
    <citation type="submission" date="2023-09" db="EMBL/GenBank/DDBJ databases">
        <authorList>
            <person name="Golyshina O.V."/>
            <person name="Lunev E.A."/>
            <person name="Bargiela R."/>
            <person name="Gaines M.C."/>
            <person name="Daum B."/>
            <person name="Bale N.J."/>
            <person name="Koenen M."/>
            <person name="Sinninghe Damst J.S."/>
            <person name="Yakimov M."/>
            <person name="Golyshin P.N."/>
        </authorList>
    </citation>
    <scope>NUCLEOTIDE SEQUENCE [LARGE SCALE GENOMIC DNA]</scope>
    <source>
        <strain evidence="3 4">M1</strain>
    </source>
</reference>
<dbReference type="Pfam" id="PF13660">
    <property type="entry name" value="DUF4147"/>
    <property type="match status" value="1"/>
</dbReference>
<dbReference type="InterPro" id="IPR038614">
    <property type="entry name" value="GK_N_sf"/>
</dbReference>
<evidence type="ECO:0000313" key="4">
    <source>
        <dbReference type="Proteomes" id="UP001451606"/>
    </source>
</evidence>
<feature type="domain" description="MOFRL-associated" evidence="2">
    <location>
        <begin position="28"/>
        <end position="233"/>
    </location>
</feature>
<protein>
    <submittedName>
        <fullName evidence="3">DUF4147 domain-containing protein</fullName>
    </submittedName>
</protein>
<dbReference type="AlphaFoldDB" id="A0AAX4NFI0"/>
<keyword evidence="4" id="KW-1185">Reference proteome</keyword>
<organism evidence="3 4">
    <name type="scientific">Oxyplasma meridianum</name>
    <dbReference type="NCBI Taxonomy" id="3073602"/>
    <lineage>
        <taxon>Archaea</taxon>
        <taxon>Methanobacteriati</taxon>
        <taxon>Thermoplasmatota</taxon>
        <taxon>Thermoplasmata</taxon>
        <taxon>Thermoplasmatales</taxon>
        <taxon>Thermoplasmataceae</taxon>
        <taxon>Oxyplasma</taxon>
    </lineage>
</organism>
<dbReference type="Proteomes" id="UP001451606">
    <property type="component" value="Chromosome"/>
</dbReference>
<proteinExistence type="predicted"/>
<dbReference type="Gene3D" id="3.40.50.10180">
    <property type="entry name" value="Glycerate kinase, MOFRL-like N-terminal domain"/>
    <property type="match status" value="1"/>
</dbReference>
<gene>
    <name evidence="3" type="ORF">OXIME_000820</name>
</gene>
<dbReference type="SUPFAM" id="SSF82544">
    <property type="entry name" value="GckA/TtuD-like"/>
    <property type="match status" value="1"/>
</dbReference>
<dbReference type="InterPro" id="IPR007835">
    <property type="entry name" value="MOFRL"/>
</dbReference>
<dbReference type="InterPro" id="IPR039760">
    <property type="entry name" value="MOFRL_protein"/>
</dbReference>
<dbReference type="GO" id="GO:0005737">
    <property type="term" value="C:cytoplasm"/>
    <property type="evidence" value="ECO:0007669"/>
    <property type="project" value="TreeGrafter"/>
</dbReference>
<name>A0AAX4NFI0_9ARCH</name>
<dbReference type="PANTHER" id="PTHR12227">
    <property type="entry name" value="GLYCERATE KINASE"/>
    <property type="match status" value="1"/>
</dbReference>
<dbReference type="InterPro" id="IPR025286">
    <property type="entry name" value="MOFRL_assoc_dom"/>
</dbReference>
<dbReference type="RefSeq" id="WP_393972246.1">
    <property type="nucleotide sequence ID" value="NZ_CP133772.1"/>
</dbReference>
<dbReference type="Pfam" id="PF05161">
    <property type="entry name" value="MOFRL"/>
    <property type="match status" value="1"/>
</dbReference>
<sequence>MIVKNYKDLDTTDDRRYILDSLNHVFSIVSPSLAVNNKSHELSKDMDESKRIFVIGFGKASLSMYEGVREMVKDKLSYAGIIVPQDEEVSGKFQELDILRGSHPKLSSLSIRSSENLLSHLRNLKKDDLVLVLISGGGSALFEIPEEGIDVDTFASISDCLMKNGADIYQLNRVRQMMSSVKGGKLADILSPAKVISMIISDVTGDDLSIIASGPLVRTSGNEEAMKIIASFRDKCRKIESIKGIQSAGNPGNHATADVKNFLILRNYDYVECVGNYLHERGGKVITWELGVTGEVSEVARNLTDAVRSMYALFNESFWLVFGGETTVNVTGKGKGGRNQDLALRVMDNMKEGEEFTFASIGTDGIDGYSDAMGGITDNILKSAIPRSELLETLKNSDSYTLLSKYKSAVVTGRTGTNVSDIMIMHYGGKTEGNKN</sequence>